<dbReference type="VEuPathDB" id="FungiDB:JI435_049110"/>
<feature type="domain" description="Peptidase M12A" evidence="2">
    <location>
        <begin position="194"/>
        <end position="226"/>
    </location>
</feature>
<evidence type="ECO:0000313" key="4">
    <source>
        <dbReference type="Proteomes" id="UP000663193"/>
    </source>
</evidence>
<dbReference type="InterPro" id="IPR024079">
    <property type="entry name" value="MetalloPept_cat_dom_sf"/>
</dbReference>
<keyword evidence="1" id="KW-0482">Metalloprotease</keyword>
<feature type="chain" id="PRO_5034393912" description="Metalloendopeptidase" evidence="1">
    <location>
        <begin position="18"/>
        <end position="362"/>
    </location>
</feature>
<comment type="cofactor">
    <cofactor evidence="1">
        <name>Zn(2+)</name>
        <dbReference type="ChEBI" id="CHEBI:29105"/>
    </cofactor>
    <text evidence="1">Binds 1 zinc ion per subunit.</text>
</comment>
<dbReference type="EMBL" id="CP069035">
    <property type="protein sequence ID" value="QRD01938.1"/>
    <property type="molecule type" value="Genomic_DNA"/>
</dbReference>
<keyword evidence="4" id="KW-1185">Reference proteome</keyword>
<dbReference type="SUPFAM" id="SSF55486">
    <property type="entry name" value="Metalloproteases ('zincins'), catalytic domain"/>
    <property type="match status" value="1"/>
</dbReference>
<accession>A0A7U2I732</accession>
<reference evidence="4" key="1">
    <citation type="journal article" date="2021" name="BMC Genomics">
        <title>Chromosome-level genome assembly and manually-curated proteome of model necrotroph Parastagonospora nodorum Sn15 reveals a genome-wide trove of candidate effector homologs, and redundancy of virulence-related functions within an accessory chromosome.</title>
        <authorList>
            <person name="Bertazzoni S."/>
            <person name="Jones D.A.B."/>
            <person name="Phan H.T."/>
            <person name="Tan K.-C."/>
            <person name="Hane J.K."/>
        </authorList>
    </citation>
    <scope>NUCLEOTIDE SEQUENCE [LARGE SCALE GENOMIC DNA]</scope>
    <source>
        <strain evidence="4">SN15 / ATCC MYA-4574 / FGSC 10173)</strain>
    </source>
</reference>
<dbReference type="OrthoDB" id="291007at2759"/>
<dbReference type="GO" id="GO:0046872">
    <property type="term" value="F:metal ion binding"/>
    <property type="evidence" value="ECO:0007669"/>
    <property type="project" value="UniProtKB-KW"/>
</dbReference>
<dbReference type="Pfam" id="PF01400">
    <property type="entry name" value="Astacin"/>
    <property type="match status" value="1"/>
</dbReference>
<evidence type="ECO:0000259" key="2">
    <source>
        <dbReference type="Pfam" id="PF01400"/>
    </source>
</evidence>
<evidence type="ECO:0000313" key="3">
    <source>
        <dbReference type="EMBL" id="QRD01938.1"/>
    </source>
</evidence>
<name>A0A7U2I732_PHANO</name>
<evidence type="ECO:0000256" key="1">
    <source>
        <dbReference type="RuleBase" id="RU361183"/>
    </source>
</evidence>
<protein>
    <recommendedName>
        <fullName evidence="1">Metalloendopeptidase</fullName>
        <ecNumber evidence="1">3.4.24.-</ecNumber>
    </recommendedName>
</protein>
<dbReference type="Proteomes" id="UP000663193">
    <property type="component" value="Chromosome 13"/>
</dbReference>
<dbReference type="RefSeq" id="XP_001795324.1">
    <property type="nucleotide sequence ID" value="XM_001795272.1"/>
</dbReference>
<dbReference type="PANTHER" id="PTHR10127:SF850">
    <property type="entry name" value="METALLOENDOPEPTIDASE"/>
    <property type="match status" value="1"/>
</dbReference>
<gene>
    <name evidence="3" type="ORF">JI435_049110</name>
</gene>
<sequence>MNINLFFLSVFCALAYGCVPPFNDFRNLHNATRLSVAIADYKADPQLGWATPIGGPNHAIQAWPTNKDNLVYIPFCYLFDYVKQKNAPVFERAWDLWFRKIGKASKVAGHRLAGFEEMKDANGNSRFCYSSFENDVWNPDVPEDALVIDWDILSATSWSFCGYTPKNMLDKRGRHQMVIGWEYTPHYERFKVVPTIAHEMGHIFGLAHEHQRADRDLYVKYQCENLYGYQIAKSQLPSQPGVTMDMLCNDGTTCREDPWSTIGINCASDYATAQYKDTLVLGKDYDVSSIMHYYSRQAGNWRQGEAVTIHNSPLIKWKNGGKDFTPPSVVNDENAEIIDFRWGRGPSDGDLEGIRAMYPWIG</sequence>
<keyword evidence="1" id="KW-0479">Metal-binding</keyword>
<keyword evidence="1" id="KW-0645">Protease</keyword>
<dbReference type="EC" id="3.4.24.-" evidence="1"/>
<keyword evidence="1" id="KW-0862">Zinc</keyword>
<dbReference type="PANTHER" id="PTHR10127">
    <property type="entry name" value="DISCOIDIN, CUB, EGF, LAMININ , AND ZINC METALLOPROTEASE DOMAIN CONTAINING"/>
    <property type="match status" value="1"/>
</dbReference>
<dbReference type="AlphaFoldDB" id="A0A7U2I732"/>
<keyword evidence="1" id="KW-0378">Hydrolase</keyword>
<dbReference type="GO" id="GO:0004222">
    <property type="term" value="F:metalloendopeptidase activity"/>
    <property type="evidence" value="ECO:0007669"/>
    <property type="project" value="UniProtKB-UniRule"/>
</dbReference>
<dbReference type="Gene3D" id="3.40.390.10">
    <property type="entry name" value="Collagenase (Catalytic Domain)"/>
    <property type="match status" value="1"/>
</dbReference>
<proteinExistence type="predicted"/>
<dbReference type="PRINTS" id="PR00480">
    <property type="entry name" value="ASTACIN"/>
</dbReference>
<dbReference type="KEGG" id="pno:SNOG_04911"/>
<organism evidence="3 4">
    <name type="scientific">Phaeosphaeria nodorum (strain SN15 / ATCC MYA-4574 / FGSC 10173)</name>
    <name type="common">Glume blotch fungus</name>
    <name type="synonym">Parastagonospora nodorum</name>
    <dbReference type="NCBI Taxonomy" id="321614"/>
    <lineage>
        <taxon>Eukaryota</taxon>
        <taxon>Fungi</taxon>
        <taxon>Dikarya</taxon>
        <taxon>Ascomycota</taxon>
        <taxon>Pezizomycotina</taxon>
        <taxon>Dothideomycetes</taxon>
        <taxon>Pleosporomycetidae</taxon>
        <taxon>Pleosporales</taxon>
        <taxon>Pleosporineae</taxon>
        <taxon>Phaeosphaeriaceae</taxon>
        <taxon>Parastagonospora</taxon>
    </lineage>
</organism>
<keyword evidence="1" id="KW-0732">Signal</keyword>
<dbReference type="InterPro" id="IPR001506">
    <property type="entry name" value="Peptidase_M12A"/>
</dbReference>
<dbReference type="OMA" id="WIPRYED"/>
<dbReference type="GO" id="GO:0006508">
    <property type="term" value="P:proteolysis"/>
    <property type="evidence" value="ECO:0007669"/>
    <property type="project" value="UniProtKB-KW"/>
</dbReference>
<feature type="signal peptide" evidence="1">
    <location>
        <begin position="1"/>
        <end position="17"/>
    </location>
</feature>